<dbReference type="Gene3D" id="2.50.20.10">
    <property type="entry name" value="Lipoprotein localisation LolA/LolB/LppX"/>
    <property type="match status" value="1"/>
</dbReference>
<feature type="transmembrane region" description="Helical" evidence="6">
    <location>
        <begin position="242"/>
        <end position="262"/>
    </location>
</feature>
<evidence type="ECO:0000259" key="7">
    <source>
        <dbReference type="PROSITE" id="PS50156"/>
    </source>
</evidence>
<feature type="transmembrane region" description="Helical" evidence="6">
    <location>
        <begin position="323"/>
        <end position="346"/>
    </location>
</feature>
<dbReference type="EMBL" id="JAEQNE010000001">
    <property type="protein sequence ID" value="MBL0389776.1"/>
    <property type="molecule type" value="Genomic_DNA"/>
</dbReference>
<dbReference type="GO" id="GO:0022857">
    <property type="term" value="F:transmembrane transporter activity"/>
    <property type="evidence" value="ECO:0007669"/>
    <property type="project" value="InterPro"/>
</dbReference>
<reference evidence="8 9" key="1">
    <citation type="journal article" date="2017" name="Int. J. Syst. Evol. Microbiol.">
        <title>Ramlibacter monticola sp. nov., isolated from forest soil.</title>
        <authorList>
            <person name="Chaudhary D.K."/>
            <person name="Kim J."/>
        </authorList>
    </citation>
    <scope>NUCLEOTIDE SEQUENCE [LARGE SCALE GENOMIC DNA]</scope>
    <source>
        <strain evidence="8 9">KACC 19175</strain>
    </source>
</reference>
<dbReference type="InterPro" id="IPR004869">
    <property type="entry name" value="MMPL_dom"/>
</dbReference>
<feature type="transmembrane region" description="Helical" evidence="6">
    <location>
        <begin position="216"/>
        <end position="235"/>
    </location>
</feature>
<keyword evidence="4 6" id="KW-1133">Transmembrane helix</keyword>
<dbReference type="SUPFAM" id="SSF82866">
    <property type="entry name" value="Multidrug efflux transporter AcrB transmembrane domain"/>
    <property type="match status" value="2"/>
</dbReference>
<feature type="transmembrane region" description="Helical" evidence="6">
    <location>
        <begin position="352"/>
        <end position="374"/>
    </location>
</feature>
<dbReference type="PROSITE" id="PS50156">
    <property type="entry name" value="SSD"/>
    <property type="match status" value="1"/>
</dbReference>
<keyword evidence="3 6" id="KW-0812">Transmembrane</keyword>
<feature type="transmembrane region" description="Helical" evidence="6">
    <location>
        <begin position="616"/>
        <end position="634"/>
    </location>
</feature>
<comment type="caution">
    <text evidence="8">The sequence shown here is derived from an EMBL/GenBank/DDBJ whole genome shotgun (WGS) entry which is preliminary data.</text>
</comment>
<keyword evidence="5 6" id="KW-0472">Membrane</keyword>
<gene>
    <name evidence="8" type="ORF">JJ685_01335</name>
</gene>
<keyword evidence="9" id="KW-1185">Reference proteome</keyword>
<dbReference type="InterPro" id="IPR000731">
    <property type="entry name" value="SSD"/>
</dbReference>
<evidence type="ECO:0000256" key="6">
    <source>
        <dbReference type="SAM" id="Phobius"/>
    </source>
</evidence>
<feature type="domain" description="SSD" evidence="7">
    <location>
        <begin position="245"/>
        <end position="377"/>
    </location>
</feature>
<dbReference type="Pfam" id="PF03176">
    <property type="entry name" value="MMPL"/>
    <property type="match status" value="2"/>
</dbReference>
<dbReference type="PRINTS" id="PR00702">
    <property type="entry name" value="ACRIFLAVINRP"/>
</dbReference>
<dbReference type="PANTHER" id="PTHR33406:SF13">
    <property type="entry name" value="MEMBRANE PROTEIN YDFJ"/>
    <property type="match status" value="1"/>
</dbReference>
<feature type="transmembrane region" description="Helical" evidence="6">
    <location>
        <begin position="268"/>
        <end position="286"/>
    </location>
</feature>
<dbReference type="AlphaFoldDB" id="A0A937CQJ4"/>
<organism evidence="8 9">
    <name type="scientific">Ramlibacter monticola</name>
    <dbReference type="NCBI Taxonomy" id="1926872"/>
    <lineage>
        <taxon>Bacteria</taxon>
        <taxon>Pseudomonadati</taxon>
        <taxon>Pseudomonadota</taxon>
        <taxon>Betaproteobacteria</taxon>
        <taxon>Burkholderiales</taxon>
        <taxon>Comamonadaceae</taxon>
        <taxon>Ramlibacter</taxon>
    </lineage>
</organism>
<feature type="transmembrane region" description="Helical" evidence="6">
    <location>
        <begin position="669"/>
        <end position="689"/>
    </location>
</feature>
<keyword evidence="8" id="KW-0449">Lipoprotein</keyword>
<proteinExistence type="predicted"/>
<protein>
    <submittedName>
        <fullName evidence="8">Outer membrane lipoprotein-sorting protein</fullName>
    </submittedName>
</protein>
<dbReference type="CDD" id="cd16329">
    <property type="entry name" value="LolA_like"/>
    <property type="match status" value="1"/>
</dbReference>
<evidence type="ECO:0000256" key="2">
    <source>
        <dbReference type="ARBA" id="ARBA00022475"/>
    </source>
</evidence>
<comment type="subcellular location">
    <subcellularLocation>
        <location evidence="1">Cell membrane</location>
        <topology evidence="1">Multi-pass membrane protein</topology>
    </subcellularLocation>
</comment>
<accession>A0A937CQJ4</accession>
<dbReference type="PANTHER" id="PTHR33406">
    <property type="entry name" value="MEMBRANE PROTEIN MJ1562-RELATED"/>
    <property type="match status" value="1"/>
</dbReference>
<name>A0A937CQJ4_9BURK</name>
<keyword evidence="2" id="KW-1003">Cell membrane</keyword>
<dbReference type="RefSeq" id="WP_201672374.1">
    <property type="nucleotide sequence ID" value="NZ_JAEQNE010000001.1"/>
</dbReference>
<feature type="transmembrane region" description="Helical" evidence="6">
    <location>
        <begin position="742"/>
        <end position="765"/>
    </location>
</feature>
<feature type="transmembrane region" description="Helical" evidence="6">
    <location>
        <begin position="641"/>
        <end position="663"/>
    </location>
</feature>
<dbReference type="InterPro" id="IPR001036">
    <property type="entry name" value="Acrflvin-R"/>
</dbReference>
<feature type="transmembrane region" description="Helical" evidence="6">
    <location>
        <begin position="715"/>
        <end position="736"/>
    </location>
</feature>
<evidence type="ECO:0000313" key="8">
    <source>
        <dbReference type="EMBL" id="MBL0389776.1"/>
    </source>
</evidence>
<dbReference type="Gene3D" id="1.20.1640.10">
    <property type="entry name" value="Multidrug efflux transporter AcrB transmembrane domain"/>
    <property type="match status" value="2"/>
</dbReference>
<sequence>MKTYVEWIIRRRWLVIALTLLVTALAGWQAQHLRIVIDPNKMLPPSHPYVATGLEVSRVFGSKYIVVIGIAPKFGDVYQPAVLAKVDRISEGLRQAPGVIKSSLISLSARRAKNIAASADGLDVRPLMDDRHNDARALARLKLAIDANPVYQDTLVARDGRATAIIVEFKEDEAGYRGILARVQPLVERERDATVDIHVGGAPAFLAAIENYSERMGILLPVAILVLALVLFEAFRSRQGLVLPLLTGILAVAWGVGVMGAAGIPLDVFNATTPILILAVATGHAVQMLKRYYDEYHALRAGVLAPDPHEANRQAVSRAVQRVGPVMLAAGTVAALGFFSLVVFDVSTVRTFGIFTGIGILATVLLEMSFIPALRAVLAPPRDGDGQDSRRYGVWDRTTSAIADVVTGPNRRDVYAGAVLFAVLCLAGMAQVTVDNSMKSYFSPRLALMQDDQALNRHLGGTNTIFVLVKGAAEDAMKEPRNLLAIDELQHFIERQPNVGKTVSIADFVKRMHQAMNGDDPAFHVVPASRELISQYLLLYAMSGEPGDFDTYVDYGYRLANVTVYLKSDSSAEFQALAGRIERFAAARFGPDVKVSIGGGLAEGAALNEVMVKGKILNIVQIAAVVFVVASLLFRSLAAGALVLLPLAMAVIATFGLIGWAGIPLNVSTSLISAMAVGIGADYAIYLIYRIREELATGSQPAAAVRRVLATAGKAVLLVALAVSAGYGVLLLSIGFHIHQWLALLIAAAMLVSAVAALLLIPALVLTLRPRFIFGEPAMKSIRPVATTVTGLALATALAVLSTDSRASVEVQQVMEKNATVFKVADSVQDATFTLVNKDGQERVRRTASATKLQANGVDNMRLTRFTAPADVKDTVTLMIENSAKDDDIWVYLPALKKVRRLVASNKKDSFVGTDFSYADVIGYKVSEWNYKLLREDTLDGQPVYVVEALPRSASVRSDTGYGRRTDWIRKDNLMTVKSELLDTAEQPLKTIVFSDLRLVDAGRGKWQAMQMEASNVQTGHRTTIRIDNFKANQNVKDELFTPRYMESQ</sequence>
<evidence type="ECO:0000313" key="9">
    <source>
        <dbReference type="Proteomes" id="UP000599109"/>
    </source>
</evidence>
<feature type="transmembrane region" description="Helical" evidence="6">
    <location>
        <begin position="785"/>
        <end position="803"/>
    </location>
</feature>
<evidence type="ECO:0000256" key="3">
    <source>
        <dbReference type="ARBA" id="ARBA00022692"/>
    </source>
</evidence>
<evidence type="ECO:0000256" key="1">
    <source>
        <dbReference type="ARBA" id="ARBA00004651"/>
    </source>
</evidence>
<dbReference type="Proteomes" id="UP000599109">
    <property type="component" value="Unassembled WGS sequence"/>
</dbReference>
<dbReference type="InterPro" id="IPR033399">
    <property type="entry name" value="TP_0789-like"/>
</dbReference>
<dbReference type="Pfam" id="PF17131">
    <property type="entry name" value="LolA_like"/>
    <property type="match status" value="1"/>
</dbReference>
<dbReference type="InterPro" id="IPR050545">
    <property type="entry name" value="Mycobact_MmpL"/>
</dbReference>
<feature type="transmembrane region" description="Helical" evidence="6">
    <location>
        <begin position="414"/>
        <end position="434"/>
    </location>
</feature>
<dbReference type="GO" id="GO:0005886">
    <property type="term" value="C:plasma membrane"/>
    <property type="evidence" value="ECO:0007669"/>
    <property type="project" value="UniProtKB-SubCell"/>
</dbReference>
<evidence type="ECO:0000256" key="4">
    <source>
        <dbReference type="ARBA" id="ARBA00022989"/>
    </source>
</evidence>
<evidence type="ECO:0000256" key="5">
    <source>
        <dbReference type="ARBA" id="ARBA00023136"/>
    </source>
</evidence>